<feature type="repeat" description="TPR" evidence="3">
    <location>
        <begin position="304"/>
        <end position="337"/>
    </location>
</feature>
<feature type="repeat" description="TPR" evidence="3">
    <location>
        <begin position="453"/>
        <end position="486"/>
    </location>
</feature>
<organism evidence="5 6">
    <name type="scientific">Venenivibrio stagnispumantis</name>
    <dbReference type="NCBI Taxonomy" id="407998"/>
    <lineage>
        <taxon>Bacteria</taxon>
        <taxon>Pseudomonadati</taxon>
        <taxon>Aquificota</taxon>
        <taxon>Aquificia</taxon>
        <taxon>Aquificales</taxon>
        <taxon>Hydrogenothermaceae</taxon>
        <taxon>Venenivibrio</taxon>
    </lineage>
</organism>
<reference evidence="5" key="1">
    <citation type="submission" date="2017-05" db="EMBL/GenBank/DDBJ databases">
        <authorList>
            <person name="Varghese N."/>
            <person name="Submissions S."/>
        </authorList>
    </citation>
    <scope>NUCLEOTIDE SEQUENCE</scope>
    <source>
        <strain evidence="5">DSM 18763</strain>
    </source>
</reference>
<dbReference type="RefSeq" id="WP_265133607.1">
    <property type="nucleotide sequence ID" value="NZ_FXTX01000001.1"/>
</dbReference>
<proteinExistence type="predicted"/>
<dbReference type="PROSITE" id="PS50005">
    <property type="entry name" value="TPR"/>
    <property type="match status" value="8"/>
</dbReference>
<comment type="caution">
    <text evidence="5">The sequence shown here is derived from an EMBL/GenBank/DDBJ whole genome shotgun (WGS) entry which is preliminary data.</text>
</comment>
<keyword evidence="1" id="KW-0677">Repeat</keyword>
<protein>
    <submittedName>
        <fullName evidence="5">TPR repeat-containing protein</fullName>
    </submittedName>
</protein>
<dbReference type="InterPro" id="IPR019734">
    <property type="entry name" value="TPR_rpt"/>
</dbReference>
<keyword evidence="2 3" id="KW-0802">TPR repeat</keyword>
<dbReference type="Pfam" id="PF13414">
    <property type="entry name" value="TPR_11"/>
    <property type="match status" value="1"/>
</dbReference>
<accession>A0AA45WIN4</accession>
<feature type="repeat" description="TPR" evidence="3">
    <location>
        <begin position="345"/>
        <end position="378"/>
    </location>
</feature>
<evidence type="ECO:0000313" key="5">
    <source>
        <dbReference type="EMBL" id="SMP00712.1"/>
    </source>
</evidence>
<feature type="repeat" description="TPR" evidence="3">
    <location>
        <begin position="56"/>
        <end position="89"/>
    </location>
</feature>
<dbReference type="SUPFAM" id="SSF48452">
    <property type="entry name" value="TPR-like"/>
    <property type="match status" value="3"/>
</dbReference>
<dbReference type="Pfam" id="PF14559">
    <property type="entry name" value="TPR_19"/>
    <property type="match status" value="1"/>
</dbReference>
<feature type="repeat" description="TPR" evidence="3">
    <location>
        <begin position="487"/>
        <end position="520"/>
    </location>
</feature>
<evidence type="ECO:0000256" key="2">
    <source>
        <dbReference type="ARBA" id="ARBA00022803"/>
    </source>
</evidence>
<evidence type="ECO:0000313" key="6">
    <source>
        <dbReference type="Proteomes" id="UP001157947"/>
    </source>
</evidence>
<sequence>MDTKKLIFSTMLAVNFAFASEVDQYIKSGLRNYQIGNLKQAASDFQKVLEKDPNNPLALSNIGFIYYKMGEYDKAEEYFDKLLKVDAEDKDIRALTYYALASISKKKKDFAKYEDYLNKTLETDPEFKDAFEELFTYYKENKNYQAIVKLLENRKNLSEDKLLVLAESYIHLDEKNPNERYRQNAINLLTELKKSKNKHITKEAEKLLASLEKNKSEVKGTKDNKKVALENPEKKIAAKKISNIQGNAENITLATSENIEVLEKKQPKDVKIYNELGILYLKEGKIDKAKENLLKAIKLDPDYAESYNNLGVLYFNLKDYENAIKFFNEAIKRDPDLEKAYYNLANTYFELGKIYKNREYFTKAIQNYQKAIKLNPNNKYAYYNLANSYFYIEDYENAINNYKKALPVEDKDLENKIKQNISVAYYNLAVITTDDNQAISFLKEALSYNPSLKEANLLLGKKLYEVGKIDEAITYLEKVLTFEPNNAESIYLLGLAYAYKGNADKALSYYKTLKTISPELADKLFESIYR</sequence>
<dbReference type="SMART" id="SM00671">
    <property type="entry name" value="SEL1"/>
    <property type="match status" value="6"/>
</dbReference>
<dbReference type="InterPro" id="IPR011990">
    <property type="entry name" value="TPR-like_helical_dom_sf"/>
</dbReference>
<dbReference type="AlphaFoldDB" id="A0AA45WIN4"/>
<dbReference type="Proteomes" id="UP001157947">
    <property type="component" value="Unassembled WGS sequence"/>
</dbReference>
<name>A0AA45WIN4_9AQUI</name>
<feature type="repeat" description="TPR" evidence="3">
    <location>
        <begin position="379"/>
        <end position="412"/>
    </location>
</feature>
<dbReference type="EMBL" id="FXTX01000001">
    <property type="protein sequence ID" value="SMP00712.1"/>
    <property type="molecule type" value="Genomic_DNA"/>
</dbReference>
<keyword evidence="4" id="KW-0175">Coiled coil</keyword>
<dbReference type="PANTHER" id="PTHR45586:SF1">
    <property type="entry name" value="LIPOPOLYSACCHARIDE ASSEMBLY PROTEIN B"/>
    <property type="match status" value="1"/>
</dbReference>
<feature type="coiled-coil region" evidence="4">
    <location>
        <begin position="141"/>
        <end position="221"/>
    </location>
</feature>
<dbReference type="InterPro" id="IPR051012">
    <property type="entry name" value="CellSynth/LPSAsmb/PSIAsmb"/>
</dbReference>
<dbReference type="SMART" id="SM00028">
    <property type="entry name" value="TPR"/>
    <property type="match status" value="10"/>
</dbReference>
<dbReference type="InterPro" id="IPR006597">
    <property type="entry name" value="Sel1-like"/>
</dbReference>
<gene>
    <name evidence="5" type="ORF">SAMN06264868_101152</name>
</gene>
<dbReference type="Pfam" id="PF13432">
    <property type="entry name" value="TPR_16"/>
    <property type="match status" value="1"/>
</dbReference>
<dbReference type="PROSITE" id="PS50293">
    <property type="entry name" value="TPR_REGION"/>
    <property type="match status" value="5"/>
</dbReference>
<feature type="repeat" description="TPR" evidence="3">
    <location>
        <begin position="22"/>
        <end position="55"/>
    </location>
</feature>
<evidence type="ECO:0000256" key="4">
    <source>
        <dbReference type="SAM" id="Coils"/>
    </source>
</evidence>
<evidence type="ECO:0000256" key="1">
    <source>
        <dbReference type="ARBA" id="ARBA00022737"/>
    </source>
</evidence>
<dbReference type="Gene3D" id="1.25.40.10">
    <property type="entry name" value="Tetratricopeptide repeat domain"/>
    <property type="match status" value="4"/>
</dbReference>
<feature type="repeat" description="TPR" evidence="3">
    <location>
        <begin position="270"/>
        <end position="303"/>
    </location>
</feature>
<evidence type="ECO:0000256" key="3">
    <source>
        <dbReference type="PROSITE-ProRule" id="PRU00339"/>
    </source>
</evidence>
<keyword evidence="6" id="KW-1185">Reference proteome</keyword>
<dbReference type="Pfam" id="PF13424">
    <property type="entry name" value="TPR_12"/>
    <property type="match status" value="1"/>
</dbReference>
<dbReference type="PANTHER" id="PTHR45586">
    <property type="entry name" value="TPR REPEAT-CONTAINING PROTEIN PA4667"/>
    <property type="match status" value="1"/>
</dbReference>